<gene>
    <name evidence="7" type="primary">mltG</name>
    <name evidence="8" type="ORF">Aru02nite_33940</name>
</gene>
<dbReference type="EMBL" id="BOMB01000019">
    <property type="protein sequence ID" value="GID12505.1"/>
    <property type="molecule type" value="Genomic_DNA"/>
</dbReference>
<accession>A0A8J3J5J3</accession>
<evidence type="ECO:0000256" key="2">
    <source>
        <dbReference type="ARBA" id="ARBA00022692"/>
    </source>
</evidence>
<evidence type="ECO:0000256" key="3">
    <source>
        <dbReference type="ARBA" id="ARBA00022989"/>
    </source>
</evidence>
<dbReference type="HAMAP" id="MF_02065">
    <property type="entry name" value="MltG"/>
    <property type="match status" value="1"/>
</dbReference>
<comment type="similarity">
    <text evidence="7">Belongs to the transglycosylase MltG family.</text>
</comment>
<keyword evidence="9" id="KW-1185">Reference proteome</keyword>
<dbReference type="GO" id="GO:0009252">
    <property type="term" value="P:peptidoglycan biosynthetic process"/>
    <property type="evidence" value="ECO:0007669"/>
    <property type="project" value="UniProtKB-UniRule"/>
</dbReference>
<reference evidence="8" key="1">
    <citation type="submission" date="2021-01" db="EMBL/GenBank/DDBJ databases">
        <title>Whole genome shotgun sequence of Actinocatenispora rupis NBRC 107355.</title>
        <authorList>
            <person name="Komaki H."/>
            <person name="Tamura T."/>
        </authorList>
    </citation>
    <scope>NUCLEOTIDE SEQUENCE</scope>
    <source>
        <strain evidence="8">NBRC 107355</strain>
    </source>
</reference>
<dbReference type="PANTHER" id="PTHR30518:SF2">
    <property type="entry name" value="ENDOLYTIC MUREIN TRANSGLYCOSYLASE"/>
    <property type="match status" value="1"/>
</dbReference>
<evidence type="ECO:0000256" key="7">
    <source>
        <dbReference type="HAMAP-Rule" id="MF_02065"/>
    </source>
</evidence>
<comment type="subcellular location">
    <subcellularLocation>
        <location evidence="7">Cell membrane</location>
        <topology evidence="7">Single-pass membrane protein</topology>
    </subcellularLocation>
</comment>
<keyword evidence="2 7" id="KW-0812">Transmembrane</keyword>
<dbReference type="Gene3D" id="3.30.1490.480">
    <property type="entry name" value="Endolytic murein transglycosylase"/>
    <property type="match status" value="1"/>
</dbReference>
<dbReference type="Proteomes" id="UP000612808">
    <property type="component" value="Unassembled WGS sequence"/>
</dbReference>
<dbReference type="GO" id="GO:0005886">
    <property type="term" value="C:plasma membrane"/>
    <property type="evidence" value="ECO:0007669"/>
    <property type="project" value="UniProtKB-SubCell"/>
</dbReference>
<keyword evidence="4 7" id="KW-0472">Membrane</keyword>
<evidence type="ECO:0000256" key="1">
    <source>
        <dbReference type="ARBA" id="ARBA00022475"/>
    </source>
</evidence>
<dbReference type="AlphaFoldDB" id="A0A8J3J5J3"/>
<evidence type="ECO:0000256" key="6">
    <source>
        <dbReference type="ARBA" id="ARBA00023316"/>
    </source>
</evidence>
<organism evidence="8 9">
    <name type="scientific">Actinocatenispora rupis</name>
    <dbReference type="NCBI Taxonomy" id="519421"/>
    <lineage>
        <taxon>Bacteria</taxon>
        <taxon>Bacillati</taxon>
        <taxon>Actinomycetota</taxon>
        <taxon>Actinomycetes</taxon>
        <taxon>Micromonosporales</taxon>
        <taxon>Micromonosporaceae</taxon>
        <taxon>Actinocatenispora</taxon>
    </lineage>
</organism>
<feature type="transmembrane region" description="Helical" evidence="7">
    <location>
        <begin position="30"/>
        <end position="51"/>
    </location>
</feature>
<evidence type="ECO:0000256" key="4">
    <source>
        <dbReference type="ARBA" id="ARBA00023136"/>
    </source>
</evidence>
<sequence>MLDGLDLAYEESDARPGRHRRRRKKGGRTVFALVMVVVLLGCLGGGAVFGWTKVRGFFVAPDYTGAGSGTAQIQVKTGDSAADIGNTLYTKGVVKSAKAFVDAAGDNPHGREIQPGYYQLHKRMKASLAVTALLDLKNRVSTKVTLSEGLTMNASLKRLSTAMKLPLSDFQQAAKDPASLGIGKNWFVRNDKKKSAKTIEGFLYPDTYMFDPGTTAKEALQEIVQHFMKAAADSGLDKGANGMSPYELLIGASMVQAEAGISEDEPKVARVIYNRLHADQFPWLKKLHFDSTTNYWLDMKGNGAKRSSELTVSELNDPKNLYSTTVYEGLPPGPIDSPGATAMKAMVQPAAGNWYYFVVIDKSGRSAFTNSSAQHERNVAEAQKNGVG</sequence>
<evidence type="ECO:0000313" key="9">
    <source>
        <dbReference type="Proteomes" id="UP000612808"/>
    </source>
</evidence>
<keyword evidence="1 7" id="KW-1003">Cell membrane</keyword>
<proteinExistence type="inferred from homology"/>
<dbReference type="InterPro" id="IPR003770">
    <property type="entry name" value="MLTG-like"/>
</dbReference>
<keyword evidence="6 7" id="KW-0961">Cell wall biogenesis/degradation</keyword>
<name>A0A8J3J5J3_9ACTN</name>
<protein>
    <recommendedName>
        <fullName evidence="7">Endolytic murein transglycosylase</fullName>
        <ecNumber evidence="7">4.2.2.29</ecNumber>
    </recommendedName>
    <alternativeName>
        <fullName evidence="7">Peptidoglycan lytic transglycosylase</fullName>
    </alternativeName>
    <alternativeName>
        <fullName evidence="7">Peptidoglycan polymerization terminase</fullName>
    </alternativeName>
</protein>
<dbReference type="GO" id="GO:0008932">
    <property type="term" value="F:lytic endotransglycosylase activity"/>
    <property type="evidence" value="ECO:0007669"/>
    <property type="project" value="UniProtKB-UniRule"/>
</dbReference>
<dbReference type="NCBIfam" id="TIGR00247">
    <property type="entry name" value="endolytic transglycosylase MltG"/>
    <property type="match status" value="1"/>
</dbReference>
<evidence type="ECO:0000313" key="8">
    <source>
        <dbReference type="EMBL" id="GID12505.1"/>
    </source>
</evidence>
<keyword evidence="3 7" id="KW-1133">Transmembrane helix</keyword>
<dbReference type="GO" id="GO:0071555">
    <property type="term" value="P:cell wall organization"/>
    <property type="evidence" value="ECO:0007669"/>
    <property type="project" value="UniProtKB-KW"/>
</dbReference>
<comment type="caution">
    <text evidence="8">The sequence shown here is derived from an EMBL/GenBank/DDBJ whole genome shotgun (WGS) entry which is preliminary data.</text>
</comment>
<comment type="function">
    <text evidence="7">Functions as a peptidoglycan terminase that cleaves nascent peptidoglycan strands endolytically to terminate their elongation.</text>
</comment>
<dbReference type="EC" id="4.2.2.29" evidence="7"/>
<dbReference type="RefSeq" id="WP_203658500.1">
    <property type="nucleotide sequence ID" value="NZ_BAAAZM010000013.1"/>
</dbReference>
<comment type="catalytic activity">
    <reaction evidence="7">
        <text>a peptidoglycan chain = a peptidoglycan chain with N-acetyl-1,6-anhydromuramyl-[peptide] at the reducing end + a peptidoglycan chain with N-acetylglucosamine at the non-reducing end.</text>
        <dbReference type="EC" id="4.2.2.29"/>
    </reaction>
</comment>
<feature type="site" description="Important for catalytic activity" evidence="7">
    <location>
        <position position="258"/>
    </location>
</feature>
<dbReference type="PANTHER" id="PTHR30518">
    <property type="entry name" value="ENDOLYTIC MUREIN TRANSGLYCOSYLASE"/>
    <property type="match status" value="1"/>
</dbReference>
<keyword evidence="5 7" id="KW-0456">Lyase</keyword>
<evidence type="ECO:0000256" key="5">
    <source>
        <dbReference type="ARBA" id="ARBA00023239"/>
    </source>
</evidence>
<dbReference type="Pfam" id="PF02618">
    <property type="entry name" value="YceG"/>
    <property type="match status" value="1"/>
</dbReference>